<feature type="chain" id="PRO_5012810327" evidence="9">
    <location>
        <begin position="25"/>
        <end position="467"/>
    </location>
</feature>
<keyword evidence="3" id="KW-0813">Transport</keyword>
<keyword evidence="8" id="KW-0175">Coiled coil</keyword>
<dbReference type="PANTHER" id="PTHR30026:SF22">
    <property type="entry name" value="OUTER MEMBRANE EFFLUX PROTEIN"/>
    <property type="match status" value="1"/>
</dbReference>
<dbReference type="InterPro" id="IPR010130">
    <property type="entry name" value="T1SS_OMP_TolC"/>
</dbReference>
<evidence type="ECO:0000313" key="10">
    <source>
        <dbReference type="EMBL" id="PAU98595.1"/>
    </source>
</evidence>
<dbReference type="RefSeq" id="WP_095638315.1">
    <property type="nucleotide sequence ID" value="NZ_NSJZ01000001.1"/>
</dbReference>
<keyword evidence="9" id="KW-0732">Signal</keyword>
<comment type="similarity">
    <text evidence="2">Belongs to the outer membrane factor (OMF) (TC 1.B.17) family.</text>
</comment>
<dbReference type="AlphaFoldDB" id="A0A2A2GNY5"/>
<name>A0A2A2GNY5_9RHOB</name>
<evidence type="ECO:0000256" key="9">
    <source>
        <dbReference type="SAM" id="SignalP"/>
    </source>
</evidence>
<organism evidence="10 11">
    <name type="scientific">Paracoccus salipaludis</name>
    <dbReference type="NCBI Taxonomy" id="2032623"/>
    <lineage>
        <taxon>Bacteria</taxon>
        <taxon>Pseudomonadati</taxon>
        <taxon>Pseudomonadota</taxon>
        <taxon>Alphaproteobacteria</taxon>
        <taxon>Rhodobacterales</taxon>
        <taxon>Paracoccaceae</taxon>
        <taxon>Paracoccus</taxon>
    </lineage>
</organism>
<sequence>MIRRRLLTAALALGTALSSAPAWAESLADTLVGAYRHSALLDQNRALLRAADEDVAQAMSTLRPVVQWAASHNFQQVDGIEAVSTTLELVGQMTLYDWGRGQLAIDIAKEQVLATRESLVAVEQDVLLTAVQAFLDVRSAEQQVALQSNSLQLLTRERQAAQDRFDVGEITSTDVALAEAQLASSRAALASAEGQLEVARENYRASVGRFPNDLDAPPPLPRRPATLELARETARRTHPAIRQSQRTVAAAELSVAAAQAERRPQLTGSVGLGTTRATSRTLLGSSGQENTTTLSAGVQASQTIYSGGRLPAVHRQAMARRDSARSALLDTSRQVDQSVGTAWANIDVAGAQIGAIEGQIVAAREAYEGVREEATLGARTTLDVLDAEQDLLEAQADLITAESNLQLAHYQLLAAMGLLTVAELQLGIPTYDPSAYYSAVRDAPYTSSQGESLDRVLRAIGKQPGGN</sequence>
<keyword evidence="6" id="KW-0472">Membrane</keyword>
<dbReference type="Proteomes" id="UP000218023">
    <property type="component" value="Unassembled WGS sequence"/>
</dbReference>
<dbReference type="NCBIfam" id="TIGR01844">
    <property type="entry name" value="type_I_sec_TolC"/>
    <property type="match status" value="1"/>
</dbReference>
<comment type="caution">
    <text evidence="10">The sequence shown here is derived from an EMBL/GenBank/DDBJ whole genome shotgun (WGS) entry which is preliminary data.</text>
</comment>
<comment type="subcellular location">
    <subcellularLocation>
        <location evidence="1">Cell outer membrane</location>
    </subcellularLocation>
</comment>
<dbReference type="GO" id="GO:0009279">
    <property type="term" value="C:cell outer membrane"/>
    <property type="evidence" value="ECO:0007669"/>
    <property type="project" value="UniProtKB-SubCell"/>
</dbReference>
<evidence type="ECO:0000256" key="5">
    <source>
        <dbReference type="ARBA" id="ARBA00022692"/>
    </source>
</evidence>
<accession>A0A2A2GNY5</accession>
<dbReference type="GO" id="GO:0015562">
    <property type="term" value="F:efflux transmembrane transporter activity"/>
    <property type="evidence" value="ECO:0007669"/>
    <property type="project" value="InterPro"/>
</dbReference>
<evidence type="ECO:0000313" key="11">
    <source>
        <dbReference type="Proteomes" id="UP000218023"/>
    </source>
</evidence>
<keyword evidence="5" id="KW-0812">Transmembrane</keyword>
<evidence type="ECO:0000256" key="7">
    <source>
        <dbReference type="ARBA" id="ARBA00023237"/>
    </source>
</evidence>
<evidence type="ECO:0000256" key="8">
    <source>
        <dbReference type="SAM" id="Coils"/>
    </source>
</evidence>
<evidence type="ECO:0000256" key="4">
    <source>
        <dbReference type="ARBA" id="ARBA00022452"/>
    </source>
</evidence>
<dbReference type="GO" id="GO:0015288">
    <property type="term" value="F:porin activity"/>
    <property type="evidence" value="ECO:0007669"/>
    <property type="project" value="TreeGrafter"/>
</dbReference>
<evidence type="ECO:0000256" key="1">
    <source>
        <dbReference type="ARBA" id="ARBA00004442"/>
    </source>
</evidence>
<keyword evidence="4" id="KW-1134">Transmembrane beta strand</keyword>
<gene>
    <name evidence="10" type="ORF">CK240_00080</name>
</gene>
<dbReference type="OrthoDB" id="9789368at2"/>
<dbReference type="Gene3D" id="1.20.1600.10">
    <property type="entry name" value="Outer membrane efflux proteins (OEP)"/>
    <property type="match status" value="1"/>
</dbReference>
<keyword evidence="7" id="KW-0998">Cell outer membrane</keyword>
<dbReference type="EMBL" id="NSJZ01000001">
    <property type="protein sequence ID" value="PAU98595.1"/>
    <property type="molecule type" value="Genomic_DNA"/>
</dbReference>
<dbReference type="GO" id="GO:1990281">
    <property type="term" value="C:efflux pump complex"/>
    <property type="evidence" value="ECO:0007669"/>
    <property type="project" value="TreeGrafter"/>
</dbReference>
<keyword evidence="11" id="KW-1185">Reference proteome</keyword>
<proteinExistence type="inferred from homology"/>
<evidence type="ECO:0000256" key="6">
    <source>
        <dbReference type="ARBA" id="ARBA00023136"/>
    </source>
</evidence>
<dbReference type="PANTHER" id="PTHR30026">
    <property type="entry name" value="OUTER MEMBRANE PROTEIN TOLC"/>
    <property type="match status" value="1"/>
</dbReference>
<reference evidence="10 11" key="1">
    <citation type="submission" date="2017-09" db="EMBL/GenBank/DDBJ databases">
        <title>Paracoccus alkalisoli sp. nov., isolated from saline alkaline soil.</title>
        <authorList>
            <person name="Dong X."/>
            <person name="Zhang G."/>
        </authorList>
    </citation>
    <scope>NUCLEOTIDE SEQUENCE [LARGE SCALE GENOMIC DNA]</scope>
    <source>
        <strain evidence="10 11">WN007</strain>
    </source>
</reference>
<dbReference type="InterPro" id="IPR003423">
    <property type="entry name" value="OMP_efflux"/>
</dbReference>
<evidence type="ECO:0000256" key="3">
    <source>
        <dbReference type="ARBA" id="ARBA00022448"/>
    </source>
</evidence>
<dbReference type="Pfam" id="PF02321">
    <property type="entry name" value="OEP"/>
    <property type="match status" value="2"/>
</dbReference>
<feature type="coiled-coil region" evidence="8">
    <location>
        <begin position="137"/>
        <end position="202"/>
    </location>
</feature>
<dbReference type="SUPFAM" id="SSF56954">
    <property type="entry name" value="Outer membrane efflux proteins (OEP)"/>
    <property type="match status" value="1"/>
</dbReference>
<feature type="signal peptide" evidence="9">
    <location>
        <begin position="1"/>
        <end position="24"/>
    </location>
</feature>
<protein>
    <submittedName>
        <fullName evidence="10">Transporter</fullName>
    </submittedName>
</protein>
<evidence type="ECO:0000256" key="2">
    <source>
        <dbReference type="ARBA" id="ARBA00007613"/>
    </source>
</evidence>
<dbReference type="InterPro" id="IPR051906">
    <property type="entry name" value="TolC-like"/>
</dbReference>